<sequence>MGLMVLVIGIALMAVLSWQAAGRLPDPVTLAGTGKHGADQHAPKLLVLIGIPLLTLMLSVVLLASQRLRRLTAGMFKVPLWRDDHSHRRAVGLALGVLTPTLLSLHLMVLRAAEGRVETTAGYIAAAVAIVVVVAGNFWPKQVPAIPETLVEQLPPGTRPRWDQALEAQRRALRPTGIIMVALGLVALACSWSVPTVSLGISLSAVVAMAGVPLGTAWRTVASTRSR</sequence>
<feature type="transmembrane region" description="Helical" evidence="1">
    <location>
        <begin position="45"/>
        <end position="65"/>
    </location>
</feature>
<dbReference type="EMBL" id="PVMZ01000013">
    <property type="protein sequence ID" value="PRX18411.1"/>
    <property type="molecule type" value="Genomic_DNA"/>
</dbReference>
<reference evidence="2 3" key="1">
    <citation type="submission" date="2018-03" db="EMBL/GenBank/DDBJ databases">
        <title>Genomic Encyclopedia of Archaeal and Bacterial Type Strains, Phase II (KMG-II): from individual species to whole genera.</title>
        <authorList>
            <person name="Goeker M."/>
        </authorList>
    </citation>
    <scope>NUCLEOTIDE SEQUENCE [LARGE SCALE GENOMIC DNA]</scope>
    <source>
        <strain evidence="2 3">DSM 43146</strain>
    </source>
</reference>
<gene>
    <name evidence="2" type="ORF">CLV67_113248</name>
</gene>
<accession>A0A2T0K602</accession>
<feature type="transmembrane region" description="Helical" evidence="1">
    <location>
        <begin position="200"/>
        <end position="221"/>
    </location>
</feature>
<comment type="caution">
    <text evidence="2">The sequence shown here is derived from an EMBL/GenBank/DDBJ whole genome shotgun (WGS) entry which is preliminary data.</text>
</comment>
<name>A0A2T0K602_9ACTN</name>
<proteinExistence type="predicted"/>
<organism evidence="2 3">
    <name type="scientific">Actinoplanes italicus</name>
    <dbReference type="NCBI Taxonomy" id="113567"/>
    <lineage>
        <taxon>Bacteria</taxon>
        <taxon>Bacillati</taxon>
        <taxon>Actinomycetota</taxon>
        <taxon>Actinomycetes</taxon>
        <taxon>Micromonosporales</taxon>
        <taxon>Micromonosporaceae</taxon>
        <taxon>Actinoplanes</taxon>
    </lineage>
</organism>
<protein>
    <submittedName>
        <fullName evidence="2">Uncharacterized protein</fullName>
    </submittedName>
</protein>
<keyword evidence="3" id="KW-1185">Reference proteome</keyword>
<dbReference type="AlphaFoldDB" id="A0A2T0K602"/>
<keyword evidence="1" id="KW-0472">Membrane</keyword>
<dbReference type="Proteomes" id="UP000239415">
    <property type="component" value="Unassembled WGS sequence"/>
</dbReference>
<evidence type="ECO:0000313" key="2">
    <source>
        <dbReference type="EMBL" id="PRX18411.1"/>
    </source>
</evidence>
<keyword evidence="1" id="KW-0812">Transmembrane</keyword>
<feature type="transmembrane region" description="Helical" evidence="1">
    <location>
        <begin position="176"/>
        <end position="194"/>
    </location>
</feature>
<evidence type="ECO:0000256" key="1">
    <source>
        <dbReference type="SAM" id="Phobius"/>
    </source>
</evidence>
<feature type="transmembrane region" description="Helical" evidence="1">
    <location>
        <begin position="90"/>
        <end position="109"/>
    </location>
</feature>
<feature type="transmembrane region" description="Helical" evidence="1">
    <location>
        <begin position="121"/>
        <end position="139"/>
    </location>
</feature>
<evidence type="ECO:0000313" key="3">
    <source>
        <dbReference type="Proteomes" id="UP000239415"/>
    </source>
</evidence>
<keyword evidence="1" id="KW-1133">Transmembrane helix</keyword>